<sequence>MIPTVNLDDRTFDDIRDEAIRLIPRYCPEWTNHNASDPGITLIELFSWMTEMTLYRLNKVPQKNYLAMLELMGMSLSPPQGARAIVCFFPIDNCKKNILVKKGTKIASVSEDTQPVIFETEKNLLVRDTKIVSCINRTEERFSECIDDTGRIGEFTLFETQNNIEHTLYISSPVFKYLKEGHSVQISFESAGEIVSVQDEIINHLYFEYWDGRQWREIEGHPSIHGIKKKDNTIFLNGPVEIDVLEILNKTGYFIRAVLSDVPENLRTLVLRSIKIKSIFEGEGFIPDLCVANSGGTYEYVDMNNSFRLFSENPSFNECFYIAADEILKNKKSKVTISFMFSEVYVPESENDNALFAYEYWNGKDWVKLTGERDELIDGTFGFRQGGTVSFKIPKDMTSVSVNNDEHLYIRIRLITKDFSIGGVYVQNEKGVYQWQFNSKVQSPILNKIRITYDAPMQNPESVISNSCFLWNKIDGLSANNSGKNEFTIFNIDKEHLPSLYIGFGSKIKDGEFPVYFNIDDADTVKKLKGDDIDFIIGGKEPASMQNRMVRITWEFWDGSGWKKLGFSDFTDCFHESGFINFNIPDSICENTLFSKKCYWLRAVKINGSFEKVPVIKDIVINSVYSVNADTYRNEIIGSGNGAPGQIFRVSHPNLLPGLSLSVNEGTIPSGNEIEKMKKDGIEEPYEVNDKQVWVKYKEVHNFYNSGPFSRHFVVNYSTGQILFGDGVHGVNPPKGKFNIRVNEYKVGGGGNGNIAAHKLQFLTQSIPYIAGCDNPFAAEGGCDMETVESLKARSAGIFKSLNRAVTREDFEWLSCEASSSVGRAYCLKDKTSDGRVRTIIIPEMTSGMGYGEKLVPSKELLRRVKNYLDERKLVGTEILISGPVYRSFRIKVEVIFKNNVFNLDNEKNKIKEVTCKE</sequence>
<reference evidence="1" key="1">
    <citation type="submission" date="2020-10" db="EMBL/GenBank/DDBJ databases">
        <authorList>
            <person name="Gilroy R."/>
        </authorList>
    </citation>
    <scope>NUCLEOTIDE SEQUENCE</scope>
    <source>
        <strain evidence="1">10532</strain>
    </source>
</reference>
<organism evidence="1 2">
    <name type="scientific">Candidatus Gallitreponema excrementavium</name>
    <dbReference type="NCBI Taxonomy" id="2840840"/>
    <lineage>
        <taxon>Bacteria</taxon>
        <taxon>Pseudomonadati</taxon>
        <taxon>Spirochaetota</taxon>
        <taxon>Spirochaetia</taxon>
        <taxon>Spirochaetales</taxon>
        <taxon>Candidatus Gallitreponema</taxon>
    </lineage>
</organism>
<proteinExistence type="predicted"/>
<evidence type="ECO:0000313" key="1">
    <source>
        <dbReference type="EMBL" id="MBO8457621.1"/>
    </source>
</evidence>
<dbReference type="AlphaFoldDB" id="A0A9D9N238"/>
<protein>
    <submittedName>
        <fullName evidence="1">Baseplate J/gp47 family protein</fullName>
    </submittedName>
</protein>
<accession>A0A9D9N238</accession>
<comment type="caution">
    <text evidence="1">The sequence shown here is derived from an EMBL/GenBank/DDBJ whole genome shotgun (WGS) entry which is preliminary data.</text>
</comment>
<name>A0A9D9N238_9SPIR</name>
<reference evidence="1" key="2">
    <citation type="journal article" date="2021" name="PeerJ">
        <title>Extensive microbial diversity within the chicken gut microbiome revealed by metagenomics and culture.</title>
        <authorList>
            <person name="Gilroy R."/>
            <person name="Ravi A."/>
            <person name="Getino M."/>
            <person name="Pursley I."/>
            <person name="Horton D.L."/>
            <person name="Alikhan N.F."/>
            <person name="Baker D."/>
            <person name="Gharbi K."/>
            <person name="Hall N."/>
            <person name="Watson M."/>
            <person name="Adriaenssens E.M."/>
            <person name="Foster-Nyarko E."/>
            <person name="Jarju S."/>
            <person name="Secka A."/>
            <person name="Antonio M."/>
            <person name="Oren A."/>
            <person name="Chaudhuri R.R."/>
            <person name="La Ragione R."/>
            <person name="Hildebrand F."/>
            <person name="Pallen M.J."/>
        </authorList>
    </citation>
    <scope>NUCLEOTIDE SEQUENCE</scope>
    <source>
        <strain evidence="1">10532</strain>
    </source>
</reference>
<evidence type="ECO:0000313" key="2">
    <source>
        <dbReference type="Proteomes" id="UP000823638"/>
    </source>
</evidence>
<gene>
    <name evidence="1" type="ORF">IAA81_05260</name>
</gene>
<dbReference type="EMBL" id="JADIMM010000071">
    <property type="protein sequence ID" value="MBO8457621.1"/>
    <property type="molecule type" value="Genomic_DNA"/>
</dbReference>
<dbReference type="Proteomes" id="UP000823638">
    <property type="component" value="Unassembled WGS sequence"/>
</dbReference>